<dbReference type="InterPro" id="IPR036640">
    <property type="entry name" value="ABC1_TM_sf"/>
</dbReference>
<dbReference type="GO" id="GO:0016020">
    <property type="term" value="C:membrane"/>
    <property type="evidence" value="ECO:0007669"/>
    <property type="project" value="InterPro"/>
</dbReference>
<evidence type="ECO:0000256" key="2">
    <source>
        <dbReference type="ARBA" id="ARBA00022989"/>
    </source>
</evidence>
<dbReference type="PROSITE" id="PS50929">
    <property type="entry name" value="ABC_TM1F"/>
    <property type="match status" value="1"/>
</dbReference>
<name>K1U718_9ZZZZ</name>
<protein>
    <recommendedName>
        <fullName evidence="4">ABC transmembrane type-1 domain-containing protein</fullName>
    </recommendedName>
</protein>
<evidence type="ECO:0000313" key="5">
    <source>
        <dbReference type="EMBL" id="EKC78013.1"/>
    </source>
</evidence>
<feature type="domain" description="ABC transmembrane type-1" evidence="4">
    <location>
        <begin position="1"/>
        <end position="52"/>
    </location>
</feature>
<feature type="non-terminal residue" evidence="5">
    <location>
        <position position="52"/>
    </location>
</feature>
<evidence type="ECO:0000259" key="4">
    <source>
        <dbReference type="PROSITE" id="PS50929"/>
    </source>
</evidence>
<dbReference type="GO" id="GO:0005524">
    <property type="term" value="F:ATP binding"/>
    <property type="evidence" value="ECO:0007669"/>
    <property type="project" value="InterPro"/>
</dbReference>
<keyword evidence="3" id="KW-0472">Membrane</keyword>
<dbReference type="SUPFAM" id="SSF90123">
    <property type="entry name" value="ABC transporter transmembrane region"/>
    <property type="match status" value="1"/>
</dbReference>
<dbReference type="AlphaFoldDB" id="K1U718"/>
<proteinExistence type="predicted"/>
<reference evidence="5" key="1">
    <citation type="journal article" date="2013" name="Environ. Microbiol.">
        <title>Microbiota from the distal guts of lean and obese adolescents exhibit partial functional redundancy besides clear differences in community structure.</title>
        <authorList>
            <person name="Ferrer M."/>
            <person name="Ruiz A."/>
            <person name="Lanza F."/>
            <person name="Haange S.B."/>
            <person name="Oberbach A."/>
            <person name="Till H."/>
            <person name="Bargiela R."/>
            <person name="Campoy C."/>
            <person name="Segura M.T."/>
            <person name="Richter M."/>
            <person name="von Bergen M."/>
            <person name="Seifert J."/>
            <person name="Suarez A."/>
        </authorList>
    </citation>
    <scope>NUCLEOTIDE SEQUENCE</scope>
</reference>
<keyword evidence="2" id="KW-1133">Transmembrane helix</keyword>
<comment type="caution">
    <text evidence="5">The sequence shown here is derived from an EMBL/GenBank/DDBJ whole genome shotgun (WGS) entry which is preliminary data.</text>
</comment>
<dbReference type="InterPro" id="IPR011527">
    <property type="entry name" value="ABC1_TM_dom"/>
</dbReference>
<keyword evidence="1" id="KW-0812">Transmembrane</keyword>
<dbReference type="EMBL" id="AJWZ01000056">
    <property type="protein sequence ID" value="EKC78013.1"/>
    <property type="molecule type" value="Genomic_DNA"/>
</dbReference>
<evidence type="ECO:0000256" key="1">
    <source>
        <dbReference type="ARBA" id="ARBA00022692"/>
    </source>
</evidence>
<evidence type="ECO:0000256" key="3">
    <source>
        <dbReference type="ARBA" id="ARBA00023136"/>
    </source>
</evidence>
<accession>K1U718</accession>
<sequence>MGGVLVLLGVCGLGFALICQYVASVASQGFGTELRRELYHHINTLSHKEVDE</sequence>
<gene>
    <name evidence="5" type="ORF">OBE_00080</name>
</gene>
<dbReference type="GO" id="GO:0140359">
    <property type="term" value="F:ABC-type transporter activity"/>
    <property type="evidence" value="ECO:0007669"/>
    <property type="project" value="InterPro"/>
</dbReference>
<dbReference type="Gene3D" id="1.20.1560.10">
    <property type="entry name" value="ABC transporter type 1, transmembrane domain"/>
    <property type="match status" value="1"/>
</dbReference>
<organism evidence="5">
    <name type="scientific">human gut metagenome</name>
    <dbReference type="NCBI Taxonomy" id="408170"/>
    <lineage>
        <taxon>unclassified sequences</taxon>
        <taxon>metagenomes</taxon>
        <taxon>organismal metagenomes</taxon>
    </lineage>
</organism>